<dbReference type="PANTHER" id="PTHR30164">
    <property type="entry name" value="MTFA PEPTIDASE"/>
    <property type="match status" value="1"/>
</dbReference>
<dbReference type="Gene3D" id="3.40.390.10">
    <property type="entry name" value="Collagenase (Catalytic Domain)"/>
    <property type="match status" value="1"/>
</dbReference>
<evidence type="ECO:0000313" key="1">
    <source>
        <dbReference type="EMBL" id="BCN93254.1"/>
    </source>
</evidence>
<evidence type="ECO:0008006" key="3">
    <source>
        <dbReference type="Google" id="ProtNLM"/>
    </source>
</evidence>
<reference evidence="1" key="1">
    <citation type="journal article" date="2022" name="Arch. Microbiol.">
        <title>Thiomicrorhabdus immobilis sp. nov., a mesophilic sulfur-oxidizing bacterium isolated from sediment of a brackish lake in northern Japan.</title>
        <authorList>
            <person name="Kojima H."/>
            <person name="Mochizuki J."/>
            <person name="Kanda M."/>
            <person name="Watanabe T."/>
            <person name="Fukui M."/>
        </authorList>
    </citation>
    <scope>NUCLEOTIDE SEQUENCE</scope>
    <source>
        <strain evidence="1">Am19</strain>
    </source>
</reference>
<keyword evidence="2" id="KW-1185">Reference proteome</keyword>
<dbReference type="Proteomes" id="UP001054820">
    <property type="component" value="Chromosome"/>
</dbReference>
<evidence type="ECO:0000313" key="2">
    <source>
        <dbReference type="Proteomes" id="UP001054820"/>
    </source>
</evidence>
<dbReference type="Gene3D" id="1.10.472.150">
    <property type="entry name" value="Glucose-regulated metallo-peptidase M90, N-terminal domain"/>
    <property type="match status" value="1"/>
</dbReference>
<dbReference type="PANTHER" id="PTHR30164:SF2">
    <property type="entry name" value="PROTEIN MTFA"/>
    <property type="match status" value="1"/>
</dbReference>
<protein>
    <recommendedName>
        <fullName evidence="3">Zinc-dependent peptidase</fullName>
    </recommendedName>
</protein>
<dbReference type="Pfam" id="PF06167">
    <property type="entry name" value="Peptidase_M90"/>
    <property type="match status" value="1"/>
</dbReference>
<organism evidence="1 2">
    <name type="scientific">Thiomicrorhabdus immobilis</name>
    <dbReference type="NCBI Taxonomy" id="2791037"/>
    <lineage>
        <taxon>Bacteria</taxon>
        <taxon>Pseudomonadati</taxon>
        <taxon>Pseudomonadota</taxon>
        <taxon>Gammaproteobacteria</taxon>
        <taxon>Thiotrichales</taxon>
        <taxon>Piscirickettsiaceae</taxon>
        <taxon>Thiomicrorhabdus</taxon>
    </lineage>
</organism>
<gene>
    <name evidence="1" type="ORF">THMIRHAM_10390</name>
</gene>
<proteinExistence type="predicted"/>
<dbReference type="InterPro" id="IPR010384">
    <property type="entry name" value="MtfA_fam"/>
</dbReference>
<name>A0ABN6CX22_9GAMM</name>
<dbReference type="InterPro" id="IPR024079">
    <property type="entry name" value="MetalloPept_cat_dom_sf"/>
</dbReference>
<accession>A0ABN6CX22</accession>
<dbReference type="SUPFAM" id="SSF55486">
    <property type="entry name" value="Metalloproteases ('zincins'), catalytic domain"/>
    <property type="match status" value="1"/>
</dbReference>
<dbReference type="CDD" id="cd20169">
    <property type="entry name" value="Peptidase_M90_mtfA"/>
    <property type="match status" value="1"/>
</dbReference>
<sequence length="229" mass="26478">MQRYRTTERMQIRLLASEVLRVKSIVAVQGMELTDEIQTMIATQVAMMVFGLESMEDDLSLDWLRNWQQILVYPTPFHNGRENVLGFNGILLSRAAIESGETQYQGGIVINWQDDHPHPLRAYANQVLMHEMAHKLDMLDGDTNGHPPLHKNMSEKQWFAAFENAFEDLNRRIQHGKPTAINPYAATNPAEFFAVATEYFFEAPLLLYRTYPKVYQQLSLFYKQNPIAK</sequence>
<dbReference type="InterPro" id="IPR042252">
    <property type="entry name" value="MtfA_N"/>
</dbReference>
<dbReference type="EMBL" id="AP024202">
    <property type="protein sequence ID" value="BCN93254.1"/>
    <property type="molecule type" value="Genomic_DNA"/>
</dbReference>